<sequence>MEVIEPLTQAPPSKSDSTSVASAEKSELGKLNAMQEDLLRHVDDMDEKLIALAAQFDAAEEAMKKVDIIMEKMEANADKGRRG</sequence>
<gene>
    <name evidence="3" type="ORF">TIFTF001_027471</name>
</gene>
<dbReference type="Gramene" id="FCD_00022548-RA">
    <property type="protein sequence ID" value="FCD_00022548-RA:cds"/>
    <property type="gene ID" value="FCD_00022548"/>
</dbReference>
<comment type="caution">
    <text evidence="3">The sequence shown here is derived from an EMBL/GenBank/DDBJ whole genome shotgun (WGS) entry which is preliminary data.</text>
</comment>
<accession>A0AA88DPA0</accession>
<proteinExistence type="predicted"/>
<name>A0AA88DPA0_FICCA</name>
<evidence type="ECO:0000313" key="3">
    <source>
        <dbReference type="EMBL" id="GMN58364.1"/>
    </source>
</evidence>
<dbReference type="EMBL" id="BTGU01000077">
    <property type="protein sequence ID" value="GMN58364.1"/>
    <property type="molecule type" value="Genomic_DNA"/>
</dbReference>
<feature type="region of interest" description="Disordered" evidence="2">
    <location>
        <begin position="1"/>
        <end position="31"/>
    </location>
</feature>
<organism evidence="3 4">
    <name type="scientific">Ficus carica</name>
    <name type="common">Common fig</name>
    <dbReference type="NCBI Taxonomy" id="3494"/>
    <lineage>
        <taxon>Eukaryota</taxon>
        <taxon>Viridiplantae</taxon>
        <taxon>Streptophyta</taxon>
        <taxon>Embryophyta</taxon>
        <taxon>Tracheophyta</taxon>
        <taxon>Spermatophyta</taxon>
        <taxon>Magnoliopsida</taxon>
        <taxon>eudicotyledons</taxon>
        <taxon>Gunneridae</taxon>
        <taxon>Pentapetalae</taxon>
        <taxon>rosids</taxon>
        <taxon>fabids</taxon>
        <taxon>Rosales</taxon>
        <taxon>Moraceae</taxon>
        <taxon>Ficeae</taxon>
        <taxon>Ficus</taxon>
    </lineage>
</organism>
<dbReference type="Proteomes" id="UP001187192">
    <property type="component" value="Unassembled WGS sequence"/>
</dbReference>
<feature type="coiled-coil region" evidence="1">
    <location>
        <begin position="42"/>
        <end position="76"/>
    </location>
</feature>
<keyword evidence="1" id="KW-0175">Coiled coil</keyword>
<keyword evidence="4" id="KW-1185">Reference proteome</keyword>
<evidence type="ECO:0000256" key="2">
    <source>
        <dbReference type="SAM" id="MobiDB-lite"/>
    </source>
</evidence>
<protein>
    <submittedName>
        <fullName evidence="3">Uncharacterized protein</fullName>
    </submittedName>
</protein>
<evidence type="ECO:0000313" key="4">
    <source>
        <dbReference type="Proteomes" id="UP001187192"/>
    </source>
</evidence>
<dbReference type="AlphaFoldDB" id="A0AA88DPA0"/>
<reference evidence="3" key="1">
    <citation type="submission" date="2023-07" db="EMBL/GenBank/DDBJ databases">
        <title>draft genome sequence of fig (Ficus carica).</title>
        <authorList>
            <person name="Takahashi T."/>
            <person name="Nishimura K."/>
        </authorList>
    </citation>
    <scope>NUCLEOTIDE SEQUENCE</scope>
</reference>
<feature type="compositionally biased region" description="Polar residues" evidence="2">
    <location>
        <begin position="10"/>
        <end position="21"/>
    </location>
</feature>
<evidence type="ECO:0000256" key="1">
    <source>
        <dbReference type="SAM" id="Coils"/>
    </source>
</evidence>